<dbReference type="Gene3D" id="3.90.550.10">
    <property type="entry name" value="Spore Coat Polysaccharide Biosynthesis Protein SpsA, Chain A"/>
    <property type="match status" value="1"/>
</dbReference>
<keyword evidence="3" id="KW-1185">Reference proteome</keyword>
<comment type="caution">
    <text evidence="2">The sequence shown here is derived from an EMBL/GenBank/DDBJ whole genome shotgun (WGS) entry which is preliminary data.</text>
</comment>
<accession>A0A2W6NJV1</accession>
<organism evidence="2 3">
    <name type="scientific">Helicobacter valdiviensis</name>
    <dbReference type="NCBI Taxonomy" id="1458358"/>
    <lineage>
        <taxon>Bacteria</taxon>
        <taxon>Pseudomonadati</taxon>
        <taxon>Campylobacterota</taxon>
        <taxon>Epsilonproteobacteria</taxon>
        <taxon>Campylobacterales</taxon>
        <taxon>Helicobacteraceae</taxon>
        <taxon>Helicobacter</taxon>
    </lineage>
</organism>
<dbReference type="InterPro" id="IPR029044">
    <property type="entry name" value="Nucleotide-diphossugar_trans"/>
</dbReference>
<protein>
    <recommendedName>
        <fullName evidence="1">Nucleotidyl transferase domain-containing protein</fullName>
    </recommendedName>
</protein>
<dbReference type="Proteomes" id="UP000249746">
    <property type="component" value="Unassembled WGS sequence"/>
</dbReference>
<dbReference type="PANTHER" id="PTHR22572">
    <property type="entry name" value="SUGAR-1-PHOSPHATE GUANYL TRANSFERASE"/>
    <property type="match status" value="1"/>
</dbReference>
<name>A0A2W6NJV1_9HELI</name>
<feature type="domain" description="Nucleotidyl transferase" evidence="1">
    <location>
        <begin position="3"/>
        <end position="119"/>
    </location>
</feature>
<evidence type="ECO:0000313" key="2">
    <source>
        <dbReference type="EMBL" id="PZT47656.1"/>
    </source>
</evidence>
<dbReference type="Gene3D" id="3.90.1200.10">
    <property type="match status" value="1"/>
</dbReference>
<dbReference type="Pfam" id="PF01633">
    <property type="entry name" value="Choline_kinase"/>
    <property type="match status" value="1"/>
</dbReference>
<gene>
    <name evidence="2" type="ORF">B6S12_07950</name>
</gene>
<sequence>MRAIILAAGEGKRLRPLTLNKPKPLLEIRGKTLLENMIFYLKKLGVKEIFVITGYKNHLFTPLEKKLGFKQIFYKDYKNKNSAATLQYVSNLIQKGTFILNGDLFINKEFSQFLRFNSNQFLAQKITNAPFWGYLTDENSKLIEIDTNATNGYGDGIAFLDNPQDIQTLKNSLLKCSTQDYWEACIKNSLHKIDFYISYCENFYTEIDCIEDALCARLITPEEIAKQCSSDGKIQKLFSVTNINYKINFQNKQKVLRISRPKLNQIINPNNEQKILSILPNHLTAQNEFYNNGLKLSTFLQGYKPLTKEEICQEGVLELLIKKIKILHSKNLKDYPNFTPIFMVNEINNYESLAKIKLVTQLEHKKILDIASKIDTMDFILCHRDLQLPNILYNGKDIKLIDFEYSGFSSYIWELGNLSAELELEEKQIEKIIHLYGKITRQEILEGQILSNYIWALWSWIYDKIDLGRDYLVRLHKNLKDLNP</sequence>
<dbReference type="SUPFAM" id="SSF53448">
    <property type="entry name" value="Nucleotide-diphospho-sugar transferases"/>
    <property type="match status" value="1"/>
</dbReference>
<evidence type="ECO:0000313" key="3">
    <source>
        <dbReference type="Proteomes" id="UP000249746"/>
    </source>
</evidence>
<dbReference type="EMBL" id="NBIU01000025">
    <property type="protein sequence ID" value="PZT47656.1"/>
    <property type="molecule type" value="Genomic_DNA"/>
</dbReference>
<dbReference type="InterPro" id="IPR050486">
    <property type="entry name" value="Mannose-1P_guanyltransferase"/>
</dbReference>
<dbReference type="Gene3D" id="3.30.200.20">
    <property type="entry name" value="Phosphorylase Kinase, domain 1"/>
    <property type="match status" value="1"/>
</dbReference>
<dbReference type="RefSeq" id="WP_111230275.1">
    <property type="nucleotide sequence ID" value="NZ_NBIU01000025.1"/>
</dbReference>
<dbReference type="Pfam" id="PF00483">
    <property type="entry name" value="NTP_transferase"/>
    <property type="match status" value="1"/>
</dbReference>
<dbReference type="InterPro" id="IPR005835">
    <property type="entry name" value="NTP_transferase_dom"/>
</dbReference>
<dbReference type="AlphaFoldDB" id="A0A2W6NJV1"/>
<dbReference type="OrthoDB" id="9788272at2"/>
<evidence type="ECO:0000259" key="1">
    <source>
        <dbReference type="Pfam" id="PF00483"/>
    </source>
</evidence>
<dbReference type="SUPFAM" id="SSF56112">
    <property type="entry name" value="Protein kinase-like (PK-like)"/>
    <property type="match status" value="1"/>
</dbReference>
<dbReference type="InterPro" id="IPR011009">
    <property type="entry name" value="Kinase-like_dom_sf"/>
</dbReference>
<proteinExistence type="predicted"/>
<reference evidence="2 3" key="1">
    <citation type="submission" date="2017-03" db="EMBL/GenBank/DDBJ databases">
        <title>Genomic and clinical evidence uncovers the enterohepatic species Helicobacter valdiviensis as a potential human intestinal pathogen.</title>
        <authorList>
            <person name="Fresia P."/>
            <person name="Jara R."/>
            <person name="Sierra R."/>
            <person name="Ferres I."/>
            <person name="Greif G."/>
            <person name="Iraola G."/>
            <person name="Collado L."/>
        </authorList>
    </citation>
    <scope>NUCLEOTIDE SEQUENCE [LARGE SCALE GENOMIC DNA]</scope>
    <source>
        <strain evidence="2 3">WBE14</strain>
    </source>
</reference>